<keyword evidence="1" id="KW-1133">Transmembrane helix</keyword>
<protein>
    <submittedName>
        <fullName evidence="2">Uncharacterized protein</fullName>
    </submittedName>
</protein>
<sequence length="169" mass="19745">MWLNHTKETWSTRFLSLKKFLNLLLLLRSGMLMCLGIRRKKRRRVLKKILCRRCVPFLVNLEHELTKEYNEVIAQEVLQERWLQKSGNTWLKEGYEVEGLNDDEGNWKTDKSDSRATALSYLKGLFSKKWTVGVFIPIFNLFPRVDAEELEGLNADVTPLSEVSFPLAV</sequence>
<dbReference type="EMBL" id="MW080658">
    <property type="protein sequence ID" value="QPJ79561.1"/>
    <property type="molecule type" value="Genomic_DNA"/>
</dbReference>
<name>A0A7T0GFC2_9ROSA</name>
<evidence type="ECO:0000313" key="2">
    <source>
        <dbReference type="EMBL" id="QPJ79561.1"/>
    </source>
</evidence>
<accession>A0A7T0GFC2</accession>
<dbReference type="GeneID" id="63657457"/>
<keyword evidence="1" id="KW-0812">Transmembrane</keyword>
<keyword evidence="1" id="KW-0472">Membrane</keyword>
<evidence type="ECO:0000256" key="1">
    <source>
        <dbReference type="SAM" id="Phobius"/>
    </source>
</evidence>
<organism evidence="2">
    <name type="scientific">Pyrus betulifolia</name>
    <dbReference type="NCBI Taxonomy" id="436086"/>
    <lineage>
        <taxon>Eukaryota</taxon>
        <taxon>Viridiplantae</taxon>
        <taxon>Streptophyta</taxon>
        <taxon>Embryophyta</taxon>
        <taxon>Tracheophyta</taxon>
        <taxon>Spermatophyta</taxon>
        <taxon>Magnoliopsida</taxon>
        <taxon>eudicotyledons</taxon>
        <taxon>Gunneridae</taxon>
        <taxon>Pentapetalae</taxon>
        <taxon>rosids</taxon>
        <taxon>fabids</taxon>
        <taxon>Rosales</taxon>
        <taxon>Rosaceae</taxon>
        <taxon>Amygdaloideae</taxon>
        <taxon>Maleae</taxon>
        <taxon>Pyrus</taxon>
    </lineage>
</organism>
<reference evidence="2" key="1">
    <citation type="submission" date="2020-10" db="EMBL/GenBank/DDBJ databases">
        <title>Complete Mitochondrial Genome of Pyrus betulifolia Bunge.</title>
        <authorList>
            <person name="Yuan M."/>
            <person name="Ji P."/>
            <person name="Qiu Z."/>
            <person name="Li D."/>
        </authorList>
    </citation>
    <scope>NUCLEOTIDE SEQUENCE</scope>
</reference>
<feature type="transmembrane region" description="Helical" evidence="1">
    <location>
        <begin position="20"/>
        <end position="38"/>
    </location>
</feature>
<gene>
    <name evidence="2" type="primary">ORF169</name>
</gene>
<dbReference type="AlphaFoldDB" id="A0A7T0GFC2"/>
<keyword evidence="2" id="KW-0496">Mitochondrion</keyword>
<geneLocation type="mitochondrion" evidence="2"/>
<dbReference type="RefSeq" id="YP_010047131.1">
    <property type="nucleotide sequence ID" value="NC_054332.1"/>
</dbReference>
<proteinExistence type="predicted"/>